<dbReference type="Pfam" id="PF00754">
    <property type="entry name" value="F5_F8_type_C"/>
    <property type="match status" value="1"/>
</dbReference>
<dbReference type="InterPro" id="IPR006558">
    <property type="entry name" value="LamG-like"/>
</dbReference>
<name>A0AAW6TVD7_9BACT</name>
<protein>
    <submittedName>
        <fullName evidence="4">Discoidin domain-containing protein</fullName>
    </submittedName>
</protein>
<dbReference type="SUPFAM" id="SSF49899">
    <property type="entry name" value="Concanavalin A-like lectins/glucanases"/>
    <property type="match status" value="1"/>
</dbReference>
<dbReference type="Gene3D" id="2.60.120.200">
    <property type="match status" value="1"/>
</dbReference>
<evidence type="ECO:0000256" key="1">
    <source>
        <dbReference type="ARBA" id="ARBA00022729"/>
    </source>
</evidence>
<dbReference type="Pfam" id="PF13385">
    <property type="entry name" value="Laminin_G_3"/>
    <property type="match status" value="1"/>
</dbReference>
<dbReference type="PROSITE" id="PS50022">
    <property type="entry name" value="FA58C_3"/>
    <property type="match status" value="1"/>
</dbReference>
<sequence>MSNRAFLILFPMLVVVVIWSPAVHADAKAGLAGYWPLDGDAVDASGNGNHGTIVGDVKAVPDRYGLSNAALRFPGEADAHVDLGDPSDFQITGAMTVAAWVFLNGSHQNDGCIITKRGGGDSESWDLSIEADAAGDAHTATFRVAASFSQYVRVEDTKPLPTDRWVHVVGIYRPGESVEIYIDGLMRAETIDGVPNSQFSDNGLPVLVGSGYDGRIDEVRIYDRAVTQVEIWQIMRANVGCSSSPQPPNGATGVPRDITLSWREGPFAVAHDVYFGTVAADVNDASRTSPRGVLVGQGRSRAVYVPDSELELGQTYYWRVDEVNAFEAVIYKGNVWSFTVEPYAPFIEKVVATTNGVSNDGQTPANAVNGSGLNEKDEHSVAPADMWLAAPNGNEPLWIQYRFDVACKLHEMLIWNYNEPSEVGLGLKDVSVEYSSDGAAWSPLKDVQLAQATGTPDYTANTVIALGGITARYVRLIVHSNWGTADQYGLSEVRFGHIPTRARHPRPADGESEVDVNLILGWSAGREAAMHEVHFSNSAPMVATGAALVGSVSTSEYALRLLDFGTTYYWRIDERNDAGTPSLWQGEIWSFTTREYAVIDDFESYTDESGRRIYQIWRDGYDNGTGALVGYMEAPFAEQTIVHGGGQSMPFTYDNTESPFYSEAVRPMATAQNWMEHGADALRLFVRGHPDNDPGSLYVAIEDTIGRVAVATHSNPAVLTSATWQEWVIPYSAFSGTGLAGVQKIYLGVGDRDNPVPGGAGLIYIDDIGFGHPIGGTTPDRR</sequence>
<dbReference type="Gene3D" id="2.60.40.10">
    <property type="entry name" value="Immunoglobulins"/>
    <property type="match status" value="2"/>
</dbReference>
<dbReference type="SUPFAM" id="SSF49785">
    <property type="entry name" value="Galactose-binding domain-like"/>
    <property type="match status" value="2"/>
</dbReference>
<evidence type="ECO:0000256" key="2">
    <source>
        <dbReference type="ARBA" id="ARBA00023157"/>
    </source>
</evidence>
<comment type="caution">
    <text evidence="4">The sequence shown here is derived from an EMBL/GenBank/DDBJ whole genome shotgun (WGS) entry which is preliminary data.</text>
</comment>
<dbReference type="Proteomes" id="UP001431776">
    <property type="component" value="Unassembled WGS sequence"/>
</dbReference>
<gene>
    <name evidence="4" type="ORF">QJ522_09690</name>
</gene>
<dbReference type="Gene3D" id="2.60.120.430">
    <property type="entry name" value="Galactose-binding lectin"/>
    <property type="match status" value="1"/>
</dbReference>
<dbReference type="InterPro" id="IPR000421">
    <property type="entry name" value="FA58C"/>
</dbReference>
<proteinExistence type="predicted"/>
<dbReference type="EMBL" id="JASCXX010000010">
    <property type="protein sequence ID" value="MDI6449312.1"/>
    <property type="molecule type" value="Genomic_DNA"/>
</dbReference>
<dbReference type="AlphaFoldDB" id="A0AAW6TVD7"/>
<evidence type="ECO:0000259" key="3">
    <source>
        <dbReference type="PROSITE" id="PS50022"/>
    </source>
</evidence>
<evidence type="ECO:0000313" key="5">
    <source>
        <dbReference type="Proteomes" id="UP001431776"/>
    </source>
</evidence>
<reference evidence="4" key="1">
    <citation type="submission" date="2023-05" db="EMBL/GenBank/DDBJ databases">
        <title>Anaerotaeda fermentans gen. nov., sp. nov., a novel anaerobic planctomycete of the new family within the order Sedimentisphaerales isolated from Taman Peninsula, Russia.</title>
        <authorList>
            <person name="Khomyakova M.A."/>
            <person name="Merkel A.Y."/>
            <person name="Slobodkin A.I."/>
        </authorList>
    </citation>
    <scope>NUCLEOTIDE SEQUENCE</scope>
    <source>
        <strain evidence="4">M17dextr</strain>
    </source>
</reference>
<evidence type="ECO:0000313" key="4">
    <source>
        <dbReference type="EMBL" id="MDI6449312.1"/>
    </source>
</evidence>
<accession>A0AAW6TVD7</accession>
<organism evidence="4 5">
    <name type="scientific">Anaerobaca lacustris</name>
    <dbReference type="NCBI Taxonomy" id="3044600"/>
    <lineage>
        <taxon>Bacteria</taxon>
        <taxon>Pseudomonadati</taxon>
        <taxon>Planctomycetota</taxon>
        <taxon>Phycisphaerae</taxon>
        <taxon>Sedimentisphaerales</taxon>
        <taxon>Anaerobacaceae</taxon>
        <taxon>Anaerobaca</taxon>
    </lineage>
</organism>
<keyword evidence="5" id="KW-1185">Reference proteome</keyword>
<keyword evidence="2" id="KW-1015">Disulfide bond</keyword>
<feature type="domain" description="F5/8 type C" evidence="3">
    <location>
        <begin position="346"/>
        <end position="495"/>
    </location>
</feature>
<dbReference type="InterPro" id="IPR008979">
    <property type="entry name" value="Galactose-bd-like_sf"/>
</dbReference>
<dbReference type="InterPro" id="IPR013320">
    <property type="entry name" value="ConA-like_dom_sf"/>
</dbReference>
<keyword evidence="1" id="KW-0732">Signal</keyword>
<dbReference type="InterPro" id="IPR013783">
    <property type="entry name" value="Ig-like_fold"/>
</dbReference>
<dbReference type="Gene3D" id="2.60.120.260">
    <property type="entry name" value="Galactose-binding domain-like"/>
    <property type="match status" value="1"/>
</dbReference>
<dbReference type="SMART" id="SM00560">
    <property type="entry name" value="LamGL"/>
    <property type="match status" value="1"/>
</dbReference>
<dbReference type="RefSeq" id="WP_349244721.1">
    <property type="nucleotide sequence ID" value="NZ_JASCXX010000010.1"/>
</dbReference>